<evidence type="ECO:0000256" key="4">
    <source>
        <dbReference type="ARBA" id="ARBA00022741"/>
    </source>
</evidence>
<accession>A0ABC8YE87</accession>
<dbReference type="Pfam" id="PF18052">
    <property type="entry name" value="Rx_N"/>
    <property type="match status" value="1"/>
</dbReference>
<keyword evidence="4" id="KW-0547">Nucleotide-binding</keyword>
<reference evidence="12 13" key="2">
    <citation type="submission" date="2024-10" db="EMBL/GenBank/DDBJ databases">
        <authorList>
            <person name="Ryan C."/>
        </authorList>
    </citation>
    <scope>NUCLEOTIDE SEQUENCE [LARGE SCALE GENOMIC DNA]</scope>
</reference>
<dbReference type="Gene3D" id="1.20.5.4130">
    <property type="match status" value="1"/>
</dbReference>
<dbReference type="EMBL" id="OZ075126">
    <property type="protein sequence ID" value="CAL4942879.1"/>
    <property type="molecule type" value="Genomic_DNA"/>
</dbReference>
<keyword evidence="2" id="KW-0433">Leucine-rich repeat</keyword>
<name>A0ABC8YE87_9POAL</name>
<evidence type="ECO:0000313" key="13">
    <source>
        <dbReference type="Proteomes" id="UP001497457"/>
    </source>
</evidence>
<dbReference type="Gene3D" id="1.10.8.430">
    <property type="entry name" value="Helical domain of apoptotic protease-activating factors"/>
    <property type="match status" value="1"/>
</dbReference>
<dbReference type="GO" id="GO:0000166">
    <property type="term" value="F:nucleotide binding"/>
    <property type="evidence" value="ECO:0007669"/>
    <property type="project" value="UniProtKB-KW"/>
</dbReference>
<dbReference type="GO" id="GO:0009626">
    <property type="term" value="P:plant-type hypersensitive response"/>
    <property type="evidence" value="ECO:0007669"/>
    <property type="project" value="UniProtKB-ARBA"/>
</dbReference>
<dbReference type="InterPro" id="IPR027417">
    <property type="entry name" value="P-loop_NTPase"/>
</dbReference>
<feature type="domain" description="NB-ARC" evidence="8">
    <location>
        <begin position="195"/>
        <end position="347"/>
    </location>
</feature>
<evidence type="ECO:0000256" key="5">
    <source>
        <dbReference type="ARBA" id="ARBA00022821"/>
    </source>
</evidence>
<dbReference type="Gene3D" id="3.40.50.300">
    <property type="entry name" value="P-loop containing nucleotide triphosphate hydrolases"/>
    <property type="match status" value="1"/>
</dbReference>
<keyword evidence="6" id="KW-0175">Coiled coil</keyword>
<keyword evidence="13" id="KW-1185">Reference proteome</keyword>
<dbReference type="InterPro" id="IPR036388">
    <property type="entry name" value="WH-like_DNA-bd_sf"/>
</dbReference>
<dbReference type="Pfam" id="PF23559">
    <property type="entry name" value="WHD_DRP"/>
    <property type="match status" value="1"/>
</dbReference>
<dbReference type="SUPFAM" id="SSF52058">
    <property type="entry name" value="L domain-like"/>
    <property type="match status" value="1"/>
</dbReference>
<proteinExistence type="inferred from homology"/>
<dbReference type="PRINTS" id="PR00364">
    <property type="entry name" value="DISEASERSIST"/>
</dbReference>
<evidence type="ECO:0008006" key="14">
    <source>
        <dbReference type="Google" id="ProtNLM"/>
    </source>
</evidence>
<feature type="domain" description="Disease resistance protein winged helix" evidence="10">
    <location>
        <begin position="438"/>
        <end position="509"/>
    </location>
</feature>
<keyword evidence="3" id="KW-0677">Repeat</keyword>
<dbReference type="FunFam" id="1.10.10.10:FF:000322">
    <property type="entry name" value="Probable disease resistance protein At1g63360"/>
    <property type="match status" value="1"/>
</dbReference>
<comment type="similarity">
    <text evidence="1">Belongs to the disease resistance NB-LRR family.</text>
</comment>
<dbReference type="GO" id="GO:0042742">
    <property type="term" value="P:defense response to bacterium"/>
    <property type="evidence" value="ECO:0007669"/>
    <property type="project" value="UniProtKB-ARBA"/>
</dbReference>
<organism evidence="12 13">
    <name type="scientific">Urochloa decumbens</name>
    <dbReference type="NCBI Taxonomy" id="240449"/>
    <lineage>
        <taxon>Eukaryota</taxon>
        <taxon>Viridiplantae</taxon>
        <taxon>Streptophyta</taxon>
        <taxon>Embryophyta</taxon>
        <taxon>Tracheophyta</taxon>
        <taxon>Spermatophyta</taxon>
        <taxon>Magnoliopsida</taxon>
        <taxon>Liliopsida</taxon>
        <taxon>Poales</taxon>
        <taxon>Poaceae</taxon>
        <taxon>PACMAD clade</taxon>
        <taxon>Panicoideae</taxon>
        <taxon>Panicodae</taxon>
        <taxon>Paniceae</taxon>
        <taxon>Melinidinae</taxon>
        <taxon>Urochloa</taxon>
    </lineage>
</organism>
<evidence type="ECO:0000259" key="9">
    <source>
        <dbReference type="Pfam" id="PF18052"/>
    </source>
</evidence>
<dbReference type="GO" id="GO:0002758">
    <property type="term" value="P:innate immune response-activating signaling pathway"/>
    <property type="evidence" value="ECO:0007669"/>
    <property type="project" value="UniProtKB-ARBA"/>
</dbReference>
<dbReference type="Gene3D" id="3.80.10.10">
    <property type="entry name" value="Ribonuclease Inhibitor"/>
    <property type="match status" value="1"/>
</dbReference>
<dbReference type="InterPro" id="IPR042197">
    <property type="entry name" value="Apaf_helical"/>
</dbReference>
<evidence type="ECO:0000256" key="1">
    <source>
        <dbReference type="ARBA" id="ARBA00008894"/>
    </source>
</evidence>
<dbReference type="SUPFAM" id="SSF52540">
    <property type="entry name" value="P-loop containing nucleoside triphosphate hydrolases"/>
    <property type="match status" value="1"/>
</dbReference>
<evidence type="ECO:0000259" key="11">
    <source>
        <dbReference type="Pfam" id="PF23598"/>
    </source>
</evidence>
<evidence type="ECO:0000259" key="10">
    <source>
        <dbReference type="Pfam" id="PF23559"/>
    </source>
</evidence>
<dbReference type="PANTHER" id="PTHR23155:SF1116">
    <property type="entry name" value="OS12G0273300 PROTEIN"/>
    <property type="match status" value="1"/>
</dbReference>
<evidence type="ECO:0000313" key="12">
    <source>
        <dbReference type="EMBL" id="CAL4942879.1"/>
    </source>
</evidence>
<evidence type="ECO:0000256" key="2">
    <source>
        <dbReference type="ARBA" id="ARBA00022614"/>
    </source>
</evidence>
<evidence type="ECO:0000256" key="6">
    <source>
        <dbReference type="ARBA" id="ARBA00023054"/>
    </source>
</evidence>
<protein>
    <recommendedName>
        <fullName evidence="14">AAA+ ATPase domain-containing protein</fullName>
    </recommendedName>
</protein>
<dbReference type="Gene3D" id="1.10.10.10">
    <property type="entry name" value="Winged helix-like DNA-binding domain superfamily/Winged helix DNA-binding domain"/>
    <property type="match status" value="1"/>
</dbReference>
<feature type="region of interest" description="Disordered" evidence="7">
    <location>
        <begin position="997"/>
        <end position="1019"/>
    </location>
</feature>
<dbReference type="InterPro" id="IPR041118">
    <property type="entry name" value="Rx_N"/>
</dbReference>
<evidence type="ECO:0000256" key="7">
    <source>
        <dbReference type="SAM" id="MobiDB-lite"/>
    </source>
</evidence>
<evidence type="ECO:0000259" key="8">
    <source>
        <dbReference type="Pfam" id="PF00931"/>
    </source>
</evidence>
<feature type="domain" description="Disease resistance R13L4/SHOC-2-like LRR" evidence="11">
    <location>
        <begin position="558"/>
        <end position="951"/>
    </location>
</feature>
<keyword evidence="5" id="KW-0611">Plant defense</keyword>
<evidence type="ECO:0000256" key="3">
    <source>
        <dbReference type="ARBA" id="ARBA00022737"/>
    </source>
</evidence>
<feature type="domain" description="Disease resistance N-terminal" evidence="9">
    <location>
        <begin position="7"/>
        <end position="88"/>
    </location>
</feature>
<reference evidence="13" key="1">
    <citation type="submission" date="2024-06" db="EMBL/GenBank/DDBJ databases">
        <authorList>
            <person name="Ryan C."/>
        </authorList>
    </citation>
    <scope>NUCLEOTIDE SEQUENCE [LARGE SCALE GENOMIC DNA]</scope>
</reference>
<dbReference type="InterPro" id="IPR055414">
    <property type="entry name" value="LRR_R13L4/SHOC2-like"/>
</dbReference>
<dbReference type="AlphaFoldDB" id="A0ABC8YE87"/>
<gene>
    <name evidence="12" type="ORF">URODEC1_LOCUS33827</name>
</gene>
<dbReference type="Pfam" id="PF00931">
    <property type="entry name" value="NB-ARC"/>
    <property type="match status" value="1"/>
</dbReference>
<dbReference type="Pfam" id="PF23598">
    <property type="entry name" value="LRR_14"/>
    <property type="match status" value="1"/>
</dbReference>
<dbReference type="InterPro" id="IPR002182">
    <property type="entry name" value="NB-ARC"/>
</dbReference>
<feature type="compositionally biased region" description="Polar residues" evidence="7">
    <location>
        <begin position="1010"/>
        <end position="1019"/>
    </location>
</feature>
<dbReference type="CDD" id="cd14798">
    <property type="entry name" value="RX-CC_like"/>
    <property type="match status" value="1"/>
</dbReference>
<sequence>MDLATGAIGSIICKLAELLEAEYKLQKGVKEQVESLTRELRSAHAFLQEIDKVPPYQLNEQIKIWAYQVREASYDMEDILDTFLVCVKGGLDAHAVDQDSNKLKHTWEKMTAKFSKFKERHKIARAIEGVKKHLQEVTERRGRYTVESFVVKPSPSLLIDPRLAAMYKEVSQLIGIDKSREELASLLSFQGNEMSDKNLKIVSVVGVGGLGKTTLARALYENLKAKFSCSAFVPVGRNPDLKKVFRDILIELGKGTYMHHPEFTILDEKQLINKLREFLGRQRYFIVVDDVWDIKSREMINLAFVDNNIGSRIIITTRNLEVATGEVYKLQPLSDDDSKKLFYARNFGGEDKCPDNQRQKVSEAACKILRKCGGIPLAIITMASLLVGKSMEEWLEVCNSTGFCDKDKEQLDDITWILSLSYYDLPSHLKTCLLYLSVFPEDHLIKKDDLIWMWIGEGFVNGKPGNGLFEIGERYFNDLINRSLIQPVVNKKRGIVDRCRVHDMILDLIRSLSREENFAMALDNSEDTLLRSNARRLALQNRAVKDTPLHNHPDTARARSFFAFMCSFGPRVQLRSLKLLRVLYLEDCGHIPFYEHVGDLLHLRYLGIREHDEVNWELPKEIGAVKFLQVLYLEGVRGLLLPSSVGMLTQLVCLRARNMSLPGGKIMNLTSLQELDIVPGDDDKSMGQFVKDLGNLRELRVLRIDISRMGRRMQSDLLKSLGNLDKMQFLQLVGAYKSTNYEAWDEGLLPRGLRQLFLYDMLYCRLPSCIDPLRLPSLSHLFLEVFELADQCLKILGGLPELCYLELHIDSGRATLTGTATRVYFYKLRSFLLHDSMVQFVVNEEESSVSFTIWDGSDDDAPAFGPKRKQGNCSVARPVMPNLEVLYFHVDVNDLTARHNGSCDNLGLEYLVSLEEVGVDLCCSFADVGAAEKEETALKHAIQVHPNRPTLKLRSDHKHKAYGLMKNIQAKKRRRRRFYLLVMKVRLNQEDQIRRRKLRRRHHGEDNSRMVPTQTCLRA</sequence>
<dbReference type="InterPro" id="IPR038005">
    <property type="entry name" value="RX-like_CC"/>
</dbReference>
<dbReference type="InterPro" id="IPR032675">
    <property type="entry name" value="LRR_dom_sf"/>
</dbReference>
<dbReference type="InterPro" id="IPR058922">
    <property type="entry name" value="WHD_DRP"/>
</dbReference>
<dbReference type="PANTHER" id="PTHR23155">
    <property type="entry name" value="DISEASE RESISTANCE PROTEIN RP"/>
    <property type="match status" value="1"/>
</dbReference>
<dbReference type="Proteomes" id="UP001497457">
    <property type="component" value="Chromosome 16b"/>
</dbReference>
<dbReference type="InterPro" id="IPR044974">
    <property type="entry name" value="Disease_R_plants"/>
</dbReference>